<feature type="coiled-coil region" evidence="2">
    <location>
        <begin position="124"/>
        <end position="155"/>
    </location>
</feature>
<dbReference type="Gene3D" id="3.10.50.40">
    <property type="match status" value="1"/>
</dbReference>
<feature type="compositionally biased region" description="Low complexity" evidence="3">
    <location>
        <begin position="35"/>
        <end position="46"/>
    </location>
</feature>
<feature type="compositionally biased region" description="Low complexity" evidence="3">
    <location>
        <begin position="361"/>
        <end position="386"/>
    </location>
</feature>
<keyword evidence="1 5" id="KW-0413">Isomerase</keyword>
<dbReference type="InterPro" id="IPR000297">
    <property type="entry name" value="PPIase_PpiC"/>
</dbReference>
<proteinExistence type="predicted"/>
<accession>A0A7V9ACU9</accession>
<dbReference type="GO" id="GO:0003755">
    <property type="term" value="F:peptidyl-prolyl cis-trans isomerase activity"/>
    <property type="evidence" value="ECO:0007669"/>
    <property type="project" value="UniProtKB-KW"/>
</dbReference>
<dbReference type="Pfam" id="PF00639">
    <property type="entry name" value="Rotamase"/>
    <property type="match status" value="1"/>
</dbReference>
<dbReference type="PROSITE" id="PS50198">
    <property type="entry name" value="PPIC_PPIASE_2"/>
    <property type="match status" value="1"/>
</dbReference>
<organism evidence="5 6">
    <name type="scientific">Thermogemmata fonticola</name>
    <dbReference type="NCBI Taxonomy" id="2755323"/>
    <lineage>
        <taxon>Bacteria</taxon>
        <taxon>Pseudomonadati</taxon>
        <taxon>Planctomycetota</taxon>
        <taxon>Planctomycetia</taxon>
        <taxon>Gemmatales</taxon>
        <taxon>Gemmataceae</taxon>
        <taxon>Thermogemmata</taxon>
    </lineage>
</organism>
<dbReference type="PANTHER" id="PTHR47245">
    <property type="entry name" value="PEPTIDYLPROLYL ISOMERASE"/>
    <property type="match status" value="1"/>
</dbReference>
<keyword evidence="6" id="KW-1185">Reference proteome</keyword>
<evidence type="ECO:0000313" key="5">
    <source>
        <dbReference type="EMBL" id="MBA2227568.1"/>
    </source>
</evidence>
<keyword evidence="2" id="KW-0175">Coiled coil</keyword>
<protein>
    <submittedName>
        <fullName evidence="5">Peptidylprolyl isomerase</fullName>
    </submittedName>
</protein>
<gene>
    <name evidence="5" type="ORF">H0921_15520</name>
</gene>
<keyword evidence="1" id="KW-0697">Rotamase</keyword>
<name>A0A7V9ACU9_9BACT</name>
<dbReference type="InterPro" id="IPR027304">
    <property type="entry name" value="Trigger_fact/SurA_dom_sf"/>
</dbReference>
<evidence type="ECO:0000259" key="4">
    <source>
        <dbReference type="PROSITE" id="PS50198"/>
    </source>
</evidence>
<dbReference type="SUPFAM" id="SSF109998">
    <property type="entry name" value="Triger factor/SurA peptide-binding domain-like"/>
    <property type="match status" value="1"/>
</dbReference>
<dbReference type="InterPro" id="IPR046357">
    <property type="entry name" value="PPIase_dom_sf"/>
</dbReference>
<dbReference type="SUPFAM" id="SSF54534">
    <property type="entry name" value="FKBP-like"/>
    <property type="match status" value="1"/>
</dbReference>
<dbReference type="Proteomes" id="UP000542342">
    <property type="component" value="Unassembled WGS sequence"/>
</dbReference>
<evidence type="ECO:0000313" key="6">
    <source>
        <dbReference type="Proteomes" id="UP000542342"/>
    </source>
</evidence>
<dbReference type="AlphaFoldDB" id="A0A7V9ACU9"/>
<evidence type="ECO:0000256" key="2">
    <source>
        <dbReference type="SAM" id="Coils"/>
    </source>
</evidence>
<feature type="domain" description="PpiC" evidence="4">
    <location>
        <begin position="188"/>
        <end position="314"/>
    </location>
</feature>
<dbReference type="RefSeq" id="WP_194539430.1">
    <property type="nucleotide sequence ID" value="NZ_JACEFB010000015.1"/>
</dbReference>
<dbReference type="PANTHER" id="PTHR47245:SF2">
    <property type="entry name" value="PEPTIDYL-PROLYL CIS-TRANS ISOMERASE HP_0175-RELATED"/>
    <property type="match status" value="1"/>
</dbReference>
<dbReference type="Gene3D" id="1.10.4030.10">
    <property type="entry name" value="Porin chaperone SurA, peptide-binding domain"/>
    <property type="match status" value="1"/>
</dbReference>
<dbReference type="InterPro" id="IPR050245">
    <property type="entry name" value="PrsA_foldase"/>
</dbReference>
<feature type="region of interest" description="Disordered" evidence="3">
    <location>
        <begin position="352"/>
        <end position="402"/>
    </location>
</feature>
<dbReference type="EMBL" id="JACEFB010000015">
    <property type="protein sequence ID" value="MBA2227568.1"/>
    <property type="molecule type" value="Genomic_DNA"/>
</dbReference>
<reference evidence="5 6" key="1">
    <citation type="submission" date="2020-07" db="EMBL/GenBank/DDBJ databases">
        <title>Thermogemmata thermophila gen. nov., sp. nov., a novel moderate thermophilic planctomycete from a Kamchatka hot spring.</title>
        <authorList>
            <person name="Elcheninov A.G."/>
            <person name="Podosokorskaya O.A."/>
            <person name="Kovaleva O.L."/>
            <person name="Novikov A."/>
            <person name="Bonch-Osmolovskaya E.A."/>
            <person name="Toshchakov S.V."/>
            <person name="Kublanov I.V."/>
        </authorList>
    </citation>
    <scope>NUCLEOTIDE SEQUENCE [LARGE SCALE GENOMIC DNA]</scope>
    <source>
        <strain evidence="5 6">2918</strain>
    </source>
</reference>
<feature type="region of interest" description="Disordered" evidence="3">
    <location>
        <begin position="24"/>
        <end position="46"/>
    </location>
</feature>
<evidence type="ECO:0000256" key="1">
    <source>
        <dbReference type="PROSITE-ProRule" id="PRU00278"/>
    </source>
</evidence>
<dbReference type="Pfam" id="PF13624">
    <property type="entry name" value="SurA_N_3"/>
    <property type="match status" value="1"/>
</dbReference>
<evidence type="ECO:0000256" key="3">
    <source>
        <dbReference type="SAM" id="MobiDB-lite"/>
    </source>
</evidence>
<sequence length="402" mass="43326">MRGWVRGLSVGILSGTMTVIAWGQTPPSAPPAGRPPAASATPTGVVPPVTPSAPTPIPNGPAAVVNGQTIPEKAVYRALRQFPPEHHALARKEILAHLIENVLIDQYLTAIKVTIDPKEVDKVIQELKDELAAAKKDYKKELEALLLTEEEFRAEVTAQMKWEKFVMQQGTDEALKKLFDSSPDIFDGTMVRARHILINPGADENKKKEAAARLRGIKQVIEQEAAKAVAALPPTADALAKEQARAAKIEELFAAYAKQYSECPSKKDGGDLNFFPRAGAMVEPFAQVAFSLKPYEMSDVVATEVGYHLILVTARKPGTPKKFEDVKEDVRLLFAMRLREAVVQQMRPRAQITIYPPPGSSTPAGTSSPSGVTPPAVTPPSASSGVTPSSAQSPAPPDRKTP</sequence>
<comment type="caution">
    <text evidence="5">The sequence shown here is derived from an EMBL/GenBank/DDBJ whole genome shotgun (WGS) entry which is preliminary data.</text>
</comment>